<reference evidence="2" key="1">
    <citation type="journal article" date="2019" name="Int. J. Syst. Evol. Microbiol.">
        <title>The Global Catalogue of Microorganisms (GCM) 10K type strain sequencing project: providing services to taxonomists for standard genome sequencing and annotation.</title>
        <authorList>
            <consortium name="The Broad Institute Genomics Platform"/>
            <consortium name="The Broad Institute Genome Sequencing Center for Infectious Disease"/>
            <person name="Wu L."/>
            <person name="Ma J."/>
        </authorList>
    </citation>
    <scope>NUCLEOTIDE SEQUENCE [LARGE SCALE GENOMIC DNA]</scope>
    <source>
        <strain evidence="2">JCM 17024</strain>
    </source>
</reference>
<keyword evidence="1" id="KW-0808">Transferase</keyword>
<organism evidence="1 2">
    <name type="scientific">Microbacterium soli</name>
    <dbReference type="NCBI Taxonomy" id="446075"/>
    <lineage>
        <taxon>Bacteria</taxon>
        <taxon>Bacillati</taxon>
        <taxon>Actinomycetota</taxon>
        <taxon>Actinomycetes</taxon>
        <taxon>Micrococcales</taxon>
        <taxon>Microbacteriaceae</taxon>
        <taxon>Microbacterium</taxon>
    </lineage>
</organism>
<dbReference type="InterPro" id="IPR023606">
    <property type="entry name" value="CoA-Trfase_III_dom_1_sf"/>
</dbReference>
<proteinExistence type="predicted"/>
<dbReference type="Gene3D" id="3.30.1540.10">
    <property type="entry name" value="formyl-coa transferase, domain 3"/>
    <property type="match status" value="1"/>
</dbReference>
<dbReference type="InterPro" id="IPR003673">
    <property type="entry name" value="CoA-Trfase_fam_III"/>
</dbReference>
<dbReference type="PANTHER" id="PTHR48228">
    <property type="entry name" value="SUCCINYL-COA--D-CITRAMALATE COA-TRANSFERASE"/>
    <property type="match status" value="1"/>
</dbReference>
<dbReference type="Pfam" id="PF02515">
    <property type="entry name" value="CoA_transf_3"/>
    <property type="match status" value="1"/>
</dbReference>
<keyword evidence="2" id="KW-1185">Reference proteome</keyword>
<name>A0ABP7NHG1_9MICO</name>
<dbReference type="GO" id="GO:0016740">
    <property type="term" value="F:transferase activity"/>
    <property type="evidence" value="ECO:0007669"/>
    <property type="project" value="UniProtKB-KW"/>
</dbReference>
<evidence type="ECO:0000313" key="1">
    <source>
        <dbReference type="EMBL" id="GAA3947084.1"/>
    </source>
</evidence>
<evidence type="ECO:0000313" key="2">
    <source>
        <dbReference type="Proteomes" id="UP001501591"/>
    </source>
</evidence>
<dbReference type="PANTHER" id="PTHR48228:SF2">
    <property type="entry name" value="E-CINNAMOYL-COA:R-PHENYLLACTATE COA TRANSFERASE LARGE SUBUNIT"/>
    <property type="match status" value="1"/>
</dbReference>
<dbReference type="InterPro" id="IPR044855">
    <property type="entry name" value="CoA-Trfase_III_dom3_sf"/>
</dbReference>
<sequence>MVNILDGVKVVELASWTFVPSAGVALSDWGADVVKVEDTRGGDPGRSLVVGGLVKENSRTGQDFMLELGNRGKRSIGLNLKSEQGLEIFKKLVSEADVFLTNWLPAALERLKIDLDELRAANPKLIVAQGTGQGTEGPDASAAGYDSTSYFARSGYSYSLSAPDSIVPFRQTPALGDLPAGLTLAGGVLGALYHRERTGEALPVEVSLLAQALWTIAPDVTAADFFDVEVVPKPELGASFNALVNPYKTSDGRWIQLTFLQPDKNWAAFARRVGLPELAEDERFTPAQNLFKNNAELTEILSSHFASQPYAHWVEVLKDETGAWSPIKSPKEALDDPQTDANGYFIRNKAENGVEYRQVAPPIRFNKETPAPSSAPEYAEHTEQVLLELGYEWPQIIEAKDGGIVS</sequence>
<accession>A0ABP7NHG1</accession>
<dbReference type="InterPro" id="IPR050509">
    <property type="entry name" value="CoA-transferase_III"/>
</dbReference>
<gene>
    <name evidence="1" type="ORF">GCM10022383_26130</name>
</gene>
<dbReference type="EMBL" id="BAABCP010000002">
    <property type="protein sequence ID" value="GAA3947084.1"/>
    <property type="molecule type" value="Genomic_DNA"/>
</dbReference>
<dbReference type="SUPFAM" id="SSF89796">
    <property type="entry name" value="CoA-transferase family III (CaiB/BaiF)"/>
    <property type="match status" value="1"/>
</dbReference>
<protein>
    <submittedName>
        <fullName evidence="1">CoA transferase</fullName>
    </submittedName>
</protein>
<dbReference type="RefSeq" id="WP_344820145.1">
    <property type="nucleotide sequence ID" value="NZ_BAABCP010000002.1"/>
</dbReference>
<comment type="caution">
    <text evidence="1">The sequence shown here is derived from an EMBL/GenBank/DDBJ whole genome shotgun (WGS) entry which is preliminary data.</text>
</comment>
<dbReference type="Proteomes" id="UP001501591">
    <property type="component" value="Unassembled WGS sequence"/>
</dbReference>
<dbReference type="Gene3D" id="3.40.50.10540">
    <property type="entry name" value="Crotonobetainyl-coa:carnitine coa-transferase, domain 1"/>
    <property type="match status" value="1"/>
</dbReference>